<protein>
    <submittedName>
        <fullName evidence="1">Sulfotransferase</fullName>
    </submittedName>
</protein>
<dbReference type="EMBL" id="LZKI01000073">
    <property type="protein sequence ID" value="OBI42514.1"/>
    <property type="molecule type" value="Genomic_DNA"/>
</dbReference>
<evidence type="ECO:0000313" key="1">
    <source>
        <dbReference type="EMBL" id="OBI42514.1"/>
    </source>
</evidence>
<dbReference type="PANTHER" id="PTHR36451:SF1">
    <property type="entry name" value="OMEGA-HYDROXY-BETA-DIHYDROMENAQUINONE-9 SULFOTRANSFERASE STF3"/>
    <property type="match status" value="1"/>
</dbReference>
<dbReference type="Proteomes" id="UP000091846">
    <property type="component" value="Unassembled WGS sequence"/>
</dbReference>
<dbReference type="Gene3D" id="3.40.50.300">
    <property type="entry name" value="P-loop containing nucleotide triphosphate hydrolases"/>
    <property type="match status" value="1"/>
</dbReference>
<accession>A0A1A2YW63</accession>
<organism evidence="1 2">
    <name type="scientific">Mycobacterium colombiense</name>
    <dbReference type="NCBI Taxonomy" id="339268"/>
    <lineage>
        <taxon>Bacteria</taxon>
        <taxon>Bacillati</taxon>
        <taxon>Actinomycetota</taxon>
        <taxon>Actinomycetes</taxon>
        <taxon>Mycobacteriales</taxon>
        <taxon>Mycobacteriaceae</taxon>
        <taxon>Mycobacterium</taxon>
        <taxon>Mycobacterium avium complex (MAC)</taxon>
    </lineage>
</organism>
<dbReference type="InterPro" id="IPR052736">
    <property type="entry name" value="Stf3_sulfotransferase"/>
</dbReference>
<dbReference type="SUPFAM" id="SSF52540">
    <property type="entry name" value="P-loop containing nucleoside triphosphate hydrolases"/>
    <property type="match status" value="1"/>
</dbReference>
<dbReference type="InterPro" id="IPR027417">
    <property type="entry name" value="P-loop_NTPase"/>
</dbReference>
<dbReference type="AlphaFoldDB" id="A0A1A2YW63"/>
<dbReference type="PANTHER" id="PTHR36451">
    <property type="entry name" value="PAPS-DEPENDENT SULFOTRANSFERASE STF3"/>
    <property type="match status" value="1"/>
</dbReference>
<reference evidence="1 2" key="1">
    <citation type="submission" date="2016-06" db="EMBL/GenBank/DDBJ databases">
        <authorList>
            <person name="Kjaerup R.B."/>
            <person name="Dalgaard T.S."/>
            <person name="Juul-Madsen H.R."/>
        </authorList>
    </citation>
    <scope>NUCLEOTIDE SEQUENCE [LARGE SCALE GENOMIC DNA]</scope>
    <source>
        <strain evidence="1 2">E1334</strain>
    </source>
</reference>
<proteinExistence type="predicted"/>
<dbReference type="GO" id="GO:0016740">
    <property type="term" value="F:transferase activity"/>
    <property type="evidence" value="ECO:0007669"/>
    <property type="project" value="UniProtKB-KW"/>
</dbReference>
<dbReference type="Pfam" id="PF13469">
    <property type="entry name" value="Sulfotransfer_3"/>
    <property type="match status" value="1"/>
</dbReference>
<dbReference type="OrthoDB" id="9777890at2"/>
<comment type="caution">
    <text evidence="1">The sequence shown here is derived from an EMBL/GenBank/DDBJ whole genome shotgun (WGS) entry which is preliminary data.</text>
</comment>
<evidence type="ECO:0000313" key="2">
    <source>
        <dbReference type="Proteomes" id="UP000091846"/>
    </source>
</evidence>
<keyword evidence="1" id="KW-0808">Transferase</keyword>
<sequence>MPERTDVGTVDDLKASASKMIGLDDFGSNDDNYLEALEVLLDSYRRDADLTPLGSKMNRFFLRGALVARLLSEAAWKQYPQHADVAIERPIFVTGLVRTGTTALHRLLGADPAHQGLHLWLAEFPQPRPPRETWESNPFYSQLNAQFEKHHAENPDYTGLHFMAAYELEECWQLLRQSLHSASYETLAHLPTYSRWLSQQDWTPSYQRHRRNLQLIGLNEADKRWVLKNPSHLFALDALMATYPDALVIQTHRPVETIMASMCSLAQHTAEGWSTSFTGAQIGSDAMETWSRGLERFNTARAKYSPSQFYDVNYKELIADPMGTVADIYRHFDLTLTEEARAAMEKTHADSQSGARAPKHTYSLADYGLSTETVKERFAHL</sequence>
<gene>
    <name evidence="1" type="ORF">A5708_21460</name>
</gene>
<name>A0A1A2YW63_9MYCO</name>